<accession>A0A9P9W8X5</accession>
<feature type="compositionally biased region" description="Polar residues" evidence="1">
    <location>
        <begin position="23"/>
        <end position="42"/>
    </location>
</feature>
<dbReference type="PANTHER" id="PTHR34502">
    <property type="entry name" value="DUF6594 DOMAIN-CONTAINING PROTEIN-RELATED"/>
    <property type="match status" value="1"/>
</dbReference>
<sequence length="377" mass="42239">MDESGLAEQGQLGSPLPSPTRAGDSTTISTVHPITSPEQLPLQSMAPKQLPSQPVPSQDKVKNAPAGWPKIAAKQTSRYNTSMFRKVDELFHRVALNRQSKILVLGETLLEEDKKNEQHAENRLETFEFDRDTFVDRVLKSSHSRSTRHTASNIHGPGATDNIQAGSSSAKATSSDSSTPDLKDELLETLFYYIKDYCKSYPFSKIDKLSPISRGDHKNLMNWIRDDLAAGDARRSLENWEDFITTRSMRVHQKFEWILYSKRFTYLRKMLMPLFRSRNKTIDDPNHDNVDPTSLDIVVRGGIGLSCVVMLLLPVALLLLVDMPEPAMVGVVTGFSVLVVFILSYLPVEMYEMILGFSAYLAVLITCLSNLRQSSSA</sequence>
<feature type="transmembrane region" description="Helical" evidence="2">
    <location>
        <begin position="297"/>
        <end position="320"/>
    </location>
</feature>
<dbReference type="Pfam" id="PF20237">
    <property type="entry name" value="DUF6594"/>
    <property type="match status" value="1"/>
</dbReference>
<feature type="transmembrane region" description="Helical" evidence="2">
    <location>
        <begin position="327"/>
        <end position="347"/>
    </location>
</feature>
<dbReference type="PANTHER" id="PTHR34502:SF5">
    <property type="entry name" value="DUF6594 DOMAIN-CONTAINING PROTEIN"/>
    <property type="match status" value="1"/>
</dbReference>
<keyword evidence="2" id="KW-0812">Transmembrane</keyword>
<dbReference type="InterPro" id="IPR046529">
    <property type="entry name" value="DUF6594"/>
</dbReference>
<evidence type="ECO:0000259" key="3">
    <source>
        <dbReference type="Pfam" id="PF20237"/>
    </source>
</evidence>
<feature type="transmembrane region" description="Helical" evidence="2">
    <location>
        <begin position="353"/>
        <end position="371"/>
    </location>
</feature>
<evidence type="ECO:0000256" key="1">
    <source>
        <dbReference type="SAM" id="MobiDB-lite"/>
    </source>
</evidence>
<name>A0A9P9W8X5_9PEZI</name>
<evidence type="ECO:0000313" key="5">
    <source>
        <dbReference type="Proteomes" id="UP000829685"/>
    </source>
</evidence>
<keyword evidence="2" id="KW-0472">Membrane</keyword>
<feature type="region of interest" description="Disordered" evidence="1">
    <location>
        <begin position="1"/>
        <end position="68"/>
    </location>
</feature>
<reference evidence="4" key="1">
    <citation type="submission" date="2021-03" db="EMBL/GenBank/DDBJ databases">
        <title>Revisited historic fungal species revealed as producer of novel bioactive compounds through whole genome sequencing and comparative genomics.</title>
        <authorList>
            <person name="Vignolle G.A."/>
            <person name="Hochenegger N."/>
            <person name="Mach R.L."/>
            <person name="Mach-Aigner A.R."/>
            <person name="Javad Rahimi M."/>
            <person name="Salim K.A."/>
            <person name="Chan C.M."/>
            <person name="Lim L.B.L."/>
            <person name="Cai F."/>
            <person name="Druzhinina I.S."/>
            <person name="U'Ren J.M."/>
            <person name="Derntl C."/>
        </authorList>
    </citation>
    <scope>NUCLEOTIDE SEQUENCE</scope>
    <source>
        <strain evidence="4">TUCIM 5799</strain>
    </source>
</reference>
<protein>
    <recommendedName>
        <fullName evidence="3">DUF6594 domain-containing protein</fullName>
    </recommendedName>
</protein>
<feature type="domain" description="DUF6594" evidence="3">
    <location>
        <begin position="68"/>
        <end position="364"/>
    </location>
</feature>
<evidence type="ECO:0000256" key="2">
    <source>
        <dbReference type="SAM" id="Phobius"/>
    </source>
</evidence>
<keyword evidence="5" id="KW-1185">Reference proteome</keyword>
<organism evidence="4 5">
    <name type="scientific">Neoarthrinium moseri</name>
    <dbReference type="NCBI Taxonomy" id="1658444"/>
    <lineage>
        <taxon>Eukaryota</taxon>
        <taxon>Fungi</taxon>
        <taxon>Dikarya</taxon>
        <taxon>Ascomycota</taxon>
        <taxon>Pezizomycotina</taxon>
        <taxon>Sordariomycetes</taxon>
        <taxon>Xylariomycetidae</taxon>
        <taxon>Amphisphaeriales</taxon>
        <taxon>Apiosporaceae</taxon>
        <taxon>Neoarthrinium</taxon>
    </lineage>
</organism>
<feature type="region of interest" description="Disordered" evidence="1">
    <location>
        <begin position="140"/>
        <end position="180"/>
    </location>
</feature>
<dbReference type="EMBL" id="JAFIMR010000068">
    <property type="protein sequence ID" value="KAI1850777.1"/>
    <property type="molecule type" value="Genomic_DNA"/>
</dbReference>
<comment type="caution">
    <text evidence="4">The sequence shown here is derived from an EMBL/GenBank/DDBJ whole genome shotgun (WGS) entry which is preliminary data.</text>
</comment>
<evidence type="ECO:0000313" key="4">
    <source>
        <dbReference type="EMBL" id="KAI1850777.1"/>
    </source>
</evidence>
<feature type="compositionally biased region" description="Low complexity" evidence="1">
    <location>
        <begin position="167"/>
        <end position="179"/>
    </location>
</feature>
<proteinExistence type="predicted"/>
<keyword evidence="2" id="KW-1133">Transmembrane helix</keyword>
<gene>
    <name evidence="4" type="ORF">JX265_013340</name>
</gene>
<dbReference type="Proteomes" id="UP000829685">
    <property type="component" value="Unassembled WGS sequence"/>
</dbReference>
<dbReference type="AlphaFoldDB" id="A0A9P9W8X5"/>